<feature type="compositionally biased region" description="Polar residues" evidence="4">
    <location>
        <begin position="46"/>
        <end position="56"/>
    </location>
</feature>
<name>A0A4Y9Z890_9AGAM</name>
<feature type="compositionally biased region" description="Polar residues" evidence="4">
    <location>
        <begin position="69"/>
        <end position="83"/>
    </location>
</feature>
<dbReference type="Pfam" id="PF00505">
    <property type="entry name" value="HMG_box"/>
    <property type="match status" value="1"/>
</dbReference>
<protein>
    <recommendedName>
        <fullName evidence="5">HMG box domain-containing protein</fullName>
    </recommendedName>
</protein>
<feature type="compositionally biased region" description="Low complexity" evidence="4">
    <location>
        <begin position="221"/>
        <end position="237"/>
    </location>
</feature>
<dbReference type="PROSITE" id="PS50118">
    <property type="entry name" value="HMG_BOX_2"/>
    <property type="match status" value="1"/>
</dbReference>
<dbReference type="CDD" id="cd01389">
    <property type="entry name" value="HMG-box_ROX1-like"/>
    <property type="match status" value="1"/>
</dbReference>
<accession>A0A4Y9Z890</accession>
<dbReference type="GO" id="GO:0001228">
    <property type="term" value="F:DNA-binding transcription activator activity, RNA polymerase II-specific"/>
    <property type="evidence" value="ECO:0007669"/>
    <property type="project" value="TreeGrafter"/>
</dbReference>
<organism evidence="6 7">
    <name type="scientific">Dentipellis fragilis</name>
    <dbReference type="NCBI Taxonomy" id="205917"/>
    <lineage>
        <taxon>Eukaryota</taxon>
        <taxon>Fungi</taxon>
        <taxon>Dikarya</taxon>
        <taxon>Basidiomycota</taxon>
        <taxon>Agaricomycotina</taxon>
        <taxon>Agaricomycetes</taxon>
        <taxon>Russulales</taxon>
        <taxon>Hericiaceae</taxon>
        <taxon>Dentipellis</taxon>
    </lineage>
</organism>
<dbReference type="GO" id="GO:0000978">
    <property type="term" value="F:RNA polymerase II cis-regulatory region sequence-specific DNA binding"/>
    <property type="evidence" value="ECO:0007669"/>
    <property type="project" value="TreeGrafter"/>
</dbReference>
<evidence type="ECO:0000313" key="7">
    <source>
        <dbReference type="Proteomes" id="UP000298327"/>
    </source>
</evidence>
<evidence type="ECO:0000259" key="5">
    <source>
        <dbReference type="PROSITE" id="PS50118"/>
    </source>
</evidence>
<keyword evidence="7" id="KW-1185">Reference proteome</keyword>
<dbReference type="EMBL" id="SEOQ01000107">
    <property type="protein sequence ID" value="TFY70340.1"/>
    <property type="molecule type" value="Genomic_DNA"/>
</dbReference>
<evidence type="ECO:0000313" key="6">
    <source>
        <dbReference type="EMBL" id="TFY70340.1"/>
    </source>
</evidence>
<keyword evidence="1 3" id="KW-0238">DNA-binding</keyword>
<dbReference type="InterPro" id="IPR009071">
    <property type="entry name" value="HMG_box_dom"/>
</dbReference>
<feature type="domain" description="HMG box" evidence="5">
    <location>
        <begin position="99"/>
        <end position="168"/>
    </location>
</feature>
<feature type="region of interest" description="Disordered" evidence="4">
    <location>
        <begin position="34"/>
        <end position="100"/>
    </location>
</feature>
<feature type="DNA-binding region" description="HMG box" evidence="3">
    <location>
        <begin position="99"/>
        <end position="168"/>
    </location>
</feature>
<dbReference type="PANTHER" id="PTHR10270:SF161">
    <property type="entry name" value="SEX-DETERMINING REGION Y PROTEIN"/>
    <property type="match status" value="1"/>
</dbReference>
<dbReference type="PANTHER" id="PTHR10270">
    <property type="entry name" value="SOX TRANSCRIPTION FACTOR"/>
    <property type="match status" value="1"/>
</dbReference>
<dbReference type="InterPro" id="IPR036910">
    <property type="entry name" value="HMG_box_dom_sf"/>
</dbReference>
<comment type="caution">
    <text evidence="6">The sequence shown here is derived from an EMBL/GenBank/DDBJ whole genome shotgun (WGS) entry which is preliminary data.</text>
</comment>
<dbReference type="InterPro" id="IPR050140">
    <property type="entry name" value="SRY-related_HMG-box_TF-like"/>
</dbReference>
<evidence type="ECO:0000256" key="3">
    <source>
        <dbReference type="PROSITE-ProRule" id="PRU00267"/>
    </source>
</evidence>
<dbReference type="SUPFAM" id="SSF47095">
    <property type="entry name" value="HMG-box"/>
    <property type="match status" value="1"/>
</dbReference>
<reference evidence="6 7" key="1">
    <citation type="submission" date="2019-02" db="EMBL/GenBank/DDBJ databases">
        <title>Genome sequencing of the rare red list fungi Dentipellis fragilis.</title>
        <authorList>
            <person name="Buettner E."/>
            <person name="Kellner H."/>
        </authorList>
    </citation>
    <scope>NUCLEOTIDE SEQUENCE [LARGE SCALE GENOMIC DNA]</scope>
    <source>
        <strain evidence="6 7">DSM 105465</strain>
    </source>
</reference>
<gene>
    <name evidence="6" type="ORF">EVG20_g2653</name>
</gene>
<evidence type="ECO:0000256" key="1">
    <source>
        <dbReference type="ARBA" id="ARBA00023125"/>
    </source>
</evidence>
<feature type="region of interest" description="Disordered" evidence="4">
    <location>
        <begin position="221"/>
        <end position="240"/>
    </location>
</feature>
<evidence type="ECO:0000256" key="4">
    <source>
        <dbReference type="SAM" id="MobiDB-lite"/>
    </source>
</evidence>
<dbReference type="OrthoDB" id="6247875at2759"/>
<keyword evidence="2" id="KW-0804">Transcription</keyword>
<dbReference type="Gene3D" id="1.10.30.10">
    <property type="entry name" value="High mobility group box domain"/>
    <property type="match status" value="1"/>
</dbReference>
<proteinExistence type="predicted"/>
<sequence length="430" mass="46637">MPALRSSRRRKSSLAILAAGKPIKAGKYGVVHNNTTTAPAPRTVTFAPNVTPTTYAESGDSIRTEPADLQSQLFPQTDESGQSSKKRLPPGKRPSQGYIPRPPNAFMLFRAAFVRQKHVPGSIETNYGSLSKIVGNCWRSLPLEEKRVWEIKAKAAKAEHKAAHPDYRFKPVHRTAKEKRVKHPALAEEEQRCEDVAQLLLEGKRGEELTAAVKMLERLRSSTPSTLPRRSSSVPLPGTSFPGTVPDFSNTDNFFGAGPSQPHSPVIPELYLPRRPSSARAAMNRSWTEPFNYVPSDSPLPDVNFSLFEQSYLDGPFSAGQQDVPFSFDSMFPSMPANNGSPLSLEISPLDNIAPTDMSIPPDAFAPSTASTMSYPSTGLAPTNPFFWTGSSDGSSAGLNSDPSSIYSGSPAPSELSLPLHAPQPPAYVH</sequence>
<evidence type="ECO:0000256" key="2">
    <source>
        <dbReference type="ARBA" id="ARBA00023163"/>
    </source>
</evidence>
<dbReference type="Proteomes" id="UP000298327">
    <property type="component" value="Unassembled WGS sequence"/>
</dbReference>
<dbReference type="STRING" id="205917.A0A4Y9Z890"/>
<dbReference type="GO" id="GO:0005634">
    <property type="term" value="C:nucleus"/>
    <property type="evidence" value="ECO:0007669"/>
    <property type="project" value="UniProtKB-UniRule"/>
</dbReference>
<dbReference type="GO" id="GO:0030154">
    <property type="term" value="P:cell differentiation"/>
    <property type="evidence" value="ECO:0007669"/>
    <property type="project" value="TreeGrafter"/>
</dbReference>
<dbReference type="SMART" id="SM00398">
    <property type="entry name" value="HMG"/>
    <property type="match status" value="1"/>
</dbReference>
<feature type="region of interest" description="Disordered" evidence="4">
    <location>
        <begin position="391"/>
        <end position="430"/>
    </location>
</feature>
<feature type="compositionally biased region" description="Polar residues" evidence="4">
    <location>
        <begin position="391"/>
        <end position="408"/>
    </location>
</feature>
<dbReference type="AlphaFoldDB" id="A0A4Y9Z890"/>
<keyword evidence="3" id="KW-0539">Nucleus</keyword>